<reference evidence="1" key="1">
    <citation type="journal article" date="2015" name="Nature">
        <title>Complex archaea that bridge the gap between prokaryotes and eukaryotes.</title>
        <authorList>
            <person name="Spang A."/>
            <person name="Saw J.H."/>
            <person name="Jorgensen S.L."/>
            <person name="Zaremba-Niedzwiedzka K."/>
            <person name="Martijn J."/>
            <person name="Lind A.E."/>
            <person name="van Eijk R."/>
            <person name="Schleper C."/>
            <person name="Guy L."/>
            <person name="Ettema T.J."/>
        </authorList>
    </citation>
    <scope>NUCLEOTIDE SEQUENCE</scope>
</reference>
<accession>A0A0F9ARM3</accession>
<evidence type="ECO:0000313" key="1">
    <source>
        <dbReference type="EMBL" id="KKL04272.1"/>
    </source>
</evidence>
<feature type="non-terminal residue" evidence="1">
    <location>
        <position position="1"/>
    </location>
</feature>
<organism evidence="1">
    <name type="scientific">marine sediment metagenome</name>
    <dbReference type="NCBI Taxonomy" id="412755"/>
    <lineage>
        <taxon>unclassified sequences</taxon>
        <taxon>metagenomes</taxon>
        <taxon>ecological metagenomes</taxon>
    </lineage>
</organism>
<gene>
    <name evidence="1" type="ORF">LCGC14_2617720</name>
</gene>
<proteinExistence type="predicted"/>
<name>A0A0F9ARM3_9ZZZZ</name>
<sequence length="354" mass="40060">ARILEDPKYAGRFVMPGMGYNMYDYGKSTAFLRMFIAHGSPVIEQWYLEERDSEEQAWLWINECGAELEPKWNAAIPGYTENAIKLLHNAQRNMCNPAVDFKVHLEMQFEHLATRPEFFGLAGIGIYPSYRCPSEEYVRWGAELSRHYGLEGNTERLGATPYESAQIRNPDFINGADGWTLKPAAPGSMAIKSHPGYGAMQARYPYRTWTETPFLWTKRSAGKPNIFSQEIRNLKPGKLYSVRLWTGDYAALMTGKFNELPDKPCTVNISVEGGEVWDDWYRTKAYTDTGGAKSTFFRYGAPATGCQAQQLIFRATGPTATLNISDWESDTKPGGHVGQELMFNKIDVHPYLEP</sequence>
<dbReference type="EMBL" id="LAZR01044594">
    <property type="protein sequence ID" value="KKL04272.1"/>
    <property type="molecule type" value="Genomic_DNA"/>
</dbReference>
<dbReference type="AlphaFoldDB" id="A0A0F9ARM3"/>
<protein>
    <submittedName>
        <fullName evidence="1">Uncharacterized protein</fullName>
    </submittedName>
</protein>
<comment type="caution">
    <text evidence="1">The sequence shown here is derived from an EMBL/GenBank/DDBJ whole genome shotgun (WGS) entry which is preliminary data.</text>
</comment>